<accession>A0ABQ5BUT6</accession>
<reference evidence="1" key="1">
    <citation type="journal article" date="2022" name="Int. J. Mol. Sci.">
        <title>Draft Genome of Tanacetum Coccineum: Genomic Comparison of Closely Related Tanacetum-Family Plants.</title>
        <authorList>
            <person name="Yamashiro T."/>
            <person name="Shiraishi A."/>
            <person name="Nakayama K."/>
            <person name="Satake H."/>
        </authorList>
    </citation>
    <scope>NUCLEOTIDE SEQUENCE</scope>
</reference>
<evidence type="ECO:0000313" key="2">
    <source>
        <dbReference type="Proteomes" id="UP001151760"/>
    </source>
</evidence>
<keyword evidence="2" id="KW-1185">Reference proteome</keyword>
<protein>
    <submittedName>
        <fullName evidence="1">Uncharacterized protein</fullName>
    </submittedName>
</protein>
<gene>
    <name evidence="1" type="ORF">Tco_0877311</name>
</gene>
<comment type="caution">
    <text evidence="1">The sequence shown here is derived from an EMBL/GenBank/DDBJ whole genome shotgun (WGS) entry which is preliminary data.</text>
</comment>
<dbReference type="Proteomes" id="UP001151760">
    <property type="component" value="Unassembled WGS sequence"/>
</dbReference>
<evidence type="ECO:0000313" key="1">
    <source>
        <dbReference type="EMBL" id="GJT18605.1"/>
    </source>
</evidence>
<sequence length="491" mass="57074">MADNRTMAQMLQAPIEGYEECYCLCYHRSMLTISEIKQPLIIRCAKSNKFTGTQEHPLTIRFDFVTRKGGDKDRSYEHRRTIQPPPLIHEHNPKTRTNRRASFVLHKAKPDIFVTYRGLNKQKIREKDDILASKFMEILRNLHFELSFVDALIHMPKALLDTILSPHFDPIVSIHSKPLLTPVVESDFLLFEEKPDAFIAINDEPVHHQFSMLTYMIPRVGILILKALLNNEPVTSTKQEILYPDSKDLKVVEPRYFQIRIDLKESEKNYFHCPYGTFAYRRAVLRRDIENVFSDEFHYASHDNVEAKRIKLTISGEEMLCPYHLSGLGNAYTENTYDLTKEIPRLFAFRVTLREDKEATLIPEDKERYIFNVVIKFLAFQCSELKISPESSRSRWTGPCNKVSLTVLLMIWHCQVVSCRWFLIRAKSIPTFEALLGGVMRLTVGYPGILPTNCSLKVSRVFRLIYPFYSKLSHPLCEFSLGRSISFIIID</sequence>
<name>A0ABQ5BUT6_9ASTR</name>
<dbReference type="EMBL" id="BQNB010013650">
    <property type="protein sequence ID" value="GJT18605.1"/>
    <property type="molecule type" value="Genomic_DNA"/>
</dbReference>
<proteinExistence type="predicted"/>
<reference evidence="1" key="2">
    <citation type="submission" date="2022-01" db="EMBL/GenBank/DDBJ databases">
        <authorList>
            <person name="Yamashiro T."/>
            <person name="Shiraishi A."/>
            <person name="Satake H."/>
            <person name="Nakayama K."/>
        </authorList>
    </citation>
    <scope>NUCLEOTIDE SEQUENCE</scope>
</reference>
<organism evidence="1 2">
    <name type="scientific">Tanacetum coccineum</name>
    <dbReference type="NCBI Taxonomy" id="301880"/>
    <lineage>
        <taxon>Eukaryota</taxon>
        <taxon>Viridiplantae</taxon>
        <taxon>Streptophyta</taxon>
        <taxon>Embryophyta</taxon>
        <taxon>Tracheophyta</taxon>
        <taxon>Spermatophyta</taxon>
        <taxon>Magnoliopsida</taxon>
        <taxon>eudicotyledons</taxon>
        <taxon>Gunneridae</taxon>
        <taxon>Pentapetalae</taxon>
        <taxon>asterids</taxon>
        <taxon>campanulids</taxon>
        <taxon>Asterales</taxon>
        <taxon>Asteraceae</taxon>
        <taxon>Asteroideae</taxon>
        <taxon>Anthemideae</taxon>
        <taxon>Anthemidinae</taxon>
        <taxon>Tanacetum</taxon>
    </lineage>
</organism>